<keyword evidence="3 8" id="KW-0813">Transport</keyword>
<dbReference type="GO" id="GO:0043190">
    <property type="term" value="C:ATP-binding cassette (ABC) transporter complex"/>
    <property type="evidence" value="ECO:0007669"/>
    <property type="project" value="InterPro"/>
</dbReference>
<comment type="caution">
    <text evidence="10">The sequence shown here is derived from an EMBL/GenBank/DDBJ whole genome shotgun (WGS) entry which is preliminary data.</text>
</comment>
<dbReference type="GO" id="GO:0140359">
    <property type="term" value="F:ABC-type transporter activity"/>
    <property type="evidence" value="ECO:0007669"/>
    <property type="project" value="InterPro"/>
</dbReference>
<comment type="subcellular location">
    <subcellularLocation>
        <location evidence="1 8">Cell membrane</location>
        <topology evidence="1 8">Multi-pass membrane protein</topology>
    </subcellularLocation>
</comment>
<keyword evidence="5 8" id="KW-0812">Transmembrane</keyword>
<dbReference type="InterPro" id="IPR013525">
    <property type="entry name" value="ABC2_TM"/>
</dbReference>
<evidence type="ECO:0000259" key="9">
    <source>
        <dbReference type="PROSITE" id="PS51012"/>
    </source>
</evidence>
<dbReference type="RefSeq" id="WP_114746298.1">
    <property type="nucleotide sequence ID" value="NZ_QQAY01000010.1"/>
</dbReference>
<name>A0A370GCV8_9BACI</name>
<keyword evidence="11" id="KW-1185">Reference proteome</keyword>
<dbReference type="InterPro" id="IPR051449">
    <property type="entry name" value="ABC-2_transporter_component"/>
</dbReference>
<gene>
    <name evidence="10" type="ORF">DFR59_11017</name>
</gene>
<feature type="transmembrane region" description="Helical" evidence="8">
    <location>
        <begin position="21"/>
        <end position="40"/>
    </location>
</feature>
<feature type="domain" description="ABC transmembrane type-2" evidence="9">
    <location>
        <begin position="151"/>
        <end position="374"/>
    </location>
</feature>
<dbReference type="PROSITE" id="PS51012">
    <property type="entry name" value="ABC_TM2"/>
    <property type="match status" value="1"/>
</dbReference>
<keyword evidence="4 8" id="KW-1003">Cell membrane</keyword>
<feature type="transmembrane region" description="Helical" evidence="8">
    <location>
        <begin position="299"/>
        <end position="317"/>
    </location>
</feature>
<evidence type="ECO:0000256" key="2">
    <source>
        <dbReference type="ARBA" id="ARBA00007783"/>
    </source>
</evidence>
<feature type="transmembrane region" description="Helical" evidence="8">
    <location>
        <begin position="265"/>
        <end position="287"/>
    </location>
</feature>
<keyword evidence="7 8" id="KW-0472">Membrane</keyword>
<evidence type="ECO:0000256" key="5">
    <source>
        <dbReference type="ARBA" id="ARBA00022692"/>
    </source>
</evidence>
<dbReference type="AlphaFoldDB" id="A0A370GCV8"/>
<dbReference type="Pfam" id="PF12698">
    <property type="entry name" value="ABC2_membrane_3"/>
    <property type="match status" value="1"/>
</dbReference>
<evidence type="ECO:0000313" key="10">
    <source>
        <dbReference type="EMBL" id="RDI41016.1"/>
    </source>
</evidence>
<evidence type="ECO:0000256" key="4">
    <source>
        <dbReference type="ARBA" id="ARBA00022475"/>
    </source>
</evidence>
<accession>A0A370GCV8</accession>
<proteinExistence type="inferred from homology"/>
<evidence type="ECO:0000256" key="6">
    <source>
        <dbReference type="ARBA" id="ARBA00022989"/>
    </source>
</evidence>
<dbReference type="PRINTS" id="PR00164">
    <property type="entry name" value="ABC2TRNSPORT"/>
</dbReference>
<protein>
    <recommendedName>
        <fullName evidence="8">Transport permease protein</fullName>
    </recommendedName>
</protein>
<evidence type="ECO:0000256" key="8">
    <source>
        <dbReference type="RuleBase" id="RU361157"/>
    </source>
</evidence>
<evidence type="ECO:0000313" key="11">
    <source>
        <dbReference type="Proteomes" id="UP000255326"/>
    </source>
</evidence>
<dbReference type="InterPro" id="IPR047817">
    <property type="entry name" value="ABC2_TM_bact-type"/>
</dbReference>
<keyword evidence="6 8" id="KW-1133">Transmembrane helix</keyword>
<evidence type="ECO:0000256" key="3">
    <source>
        <dbReference type="ARBA" id="ARBA00022448"/>
    </source>
</evidence>
<dbReference type="EMBL" id="QQAY01000010">
    <property type="protein sequence ID" value="RDI41016.1"/>
    <property type="molecule type" value="Genomic_DNA"/>
</dbReference>
<dbReference type="Gene3D" id="3.40.1710.10">
    <property type="entry name" value="abc type-2 transporter like domain"/>
    <property type="match status" value="1"/>
</dbReference>
<organism evidence="10 11">
    <name type="scientific">Falsibacillus pallidus</name>
    <dbReference type="NCBI Taxonomy" id="493781"/>
    <lineage>
        <taxon>Bacteria</taxon>
        <taxon>Bacillati</taxon>
        <taxon>Bacillota</taxon>
        <taxon>Bacilli</taxon>
        <taxon>Bacillales</taxon>
        <taxon>Bacillaceae</taxon>
        <taxon>Falsibacillus</taxon>
    </lineage>
</organism>
<dbReference type="Proteomes" id="UP000255326">
    <property type="component" value="Unassembled WGS sequence"/>
</dbReference>
<sequence length="381" mass="42336">MKELLWLIRHTLKVTFNTRRSFIIYFGMPLIGILIAFAAYGGSNVQTIHIGIASQDRGEASSGTISFLKNIDHVKVTEIKDSAIADQISSGKLDVVIKIDEGFTQSLMDGNPSGIQMVSIKGAQVTSFIKAYLYQYLDNVAAIGKTAHGDQKAFHEMYANYQKENFSMKTVSLKDLSKNRDMTSQTIGFLLMFLLMSAGNLSEIILKEKENRTYFRLLSTPISARKYVLSNILVNMIIMAVQISFTIYMMNNVFHIETNMAFGEMLFILLVFALVAVGLGLIIVAFTSSTASFGALQNFLVIPTCMLSGCFWPVAIMPDAAQKIAEFLPQHWALSAIDKLQKGISIGSIYLNILILLAFAAAFFLVAIYRFGRNNNARNFI</sequence>
<dbReference type="PANTHER" id="PTHR30294">
    <property type="entry name" value="MEMBRANE COMPONENT OF ABC TRANSPORTER YHHJ-RELATED"/>
    <property type="match status" value="1"/>
</dbReference>
<dbReference type="PANTHER" id="PTHR30294:SF45">
    <property type="entry name" value="LINEARMYCIN RESISTANCE PERMEASE PROTEIN LNRN"/>
    <property type="match status" value="1"/>
</dbReference>
<feature type="transmembrane region" description="Helical" evidence="8">
    <location>
        <begin position="187"/>
        <end position="206"/>
    </location>
</feature>
<evidence type="ECO:0000256" key="1">
    <source>
        <dbReference type="ARBA" id="ARBA00004651"/>
    </source>
</evidence>
<evidence type="ECO:0000256" key="7">
    <source>
        <dbReference type="ARBA" id="ARBA00023136"/>
    </source>
</evidence>
<dbReference type="InterPro" id="IPR000412">
    <property type="entry name" value="ABC_2_transport"/>
</dbReference>
<feature type="transmembrane region" description="Helical" evidence="8">
    <location>
        <begin position="227"/>
        <end position="250"/>
    </location>
</feature>
<comment type="similarity">
    <text evidence="2 8">Belongs to the ABC-2 integral membrane protein family.</text>
</comment>
<reference evidence="10 11" key="1">
    <citation type="submission" date="2018-07" db="EMBL/GenBank/DDBJ databases">
        <title>Genomic Encyclopedia of Type Strains, Phase IV (KMG-IV): sequencing the most valuable type-strain genomes for metagenomic binning, comparative biology and taxonomic classification.</title>
        <authorList>
            <person name="Goeker M."/>
        </authorList>
    </citation>
    <scope>NUCLEOTIDE SEQUENCE [LARGE SCALE GENOMIC DNA]</scope>
    <source>
        <strain evidence="10 11">DSM 25281</strain>
    </source>
</reference>
<dbReference type="OrthoDB" id="266913at2"/>
<feature type="transmembrane region" description="Helical" evidence="8">
    <location>
        <begin position="349"/>
        <end position="369"/>
    </location>
</feature>